<keyword evidence="4" id="KW-0456">Lyase</keyword>
<name>A0A1D9NXK9_9FIRM</name>
<dbReference type="InterPro" id="IPR051798">
    <property type="entry name" value="Class-II_PLP-Dep_Aminotrans"/>
</dbReference>
<evidence type="ECO:0000256" key="2">
    <source>
        <dbReference type="ARBA" id="ARBA00012224"/>
    </source>
</evidence>
<dbReference type="InterPro" id="IPR004839">
    <property type="entry name" value="Aminotransferase_I/II_large"/>
</dbReference>
<gene>
    <name evidence="7" type="ORF">bhn_III052</name>
</gene>
<accession>A0A1D9NXK9</accession>
<protein>
    <recommendedName>
        <fullName evidence="2">cysteine-S-conjugate beta-lyase</fullName>
        <ecNumber evidence="2">4.4.1.13</ecNumber>
    </recommendedName>
</protein>
<dbReference type="NCBIfam" id="TIGR04350">
    <property type="entry name" value="C_S_lyase_PatB"/>
    <property type="match status" value="1"/>
</dbReference>
<dbReference type="SUPFAM" id="SSF53383">
    <property type="entry name" value="PLP-dependent transferases"/>
    <property type="match status" value="1"/>
</dbReference>
<dbReference type="InterPro" id="IPR015421">
    <property type="entry name" value="PyrdxlP-dep_Trfase_major"/>
</dbReference>
<dbReference type="GO" id="GO:0008483">
    <property type="term" value="F:transaminase activity"/>
    <property type="evidence" value="ECO:0007669"/>
    <property type="project" value="UniProtKB-KW"/>
</dbReference>
<comment type="similarity">
    <text evidence="5">Belongs to the class-II pyridoxal-phosphate-dependent aminotransferase family. MalY/PatB cystathionine beta-lyase subfamily.</text>
</comment>
<sequence>MYDFVTNPVSDAKSSYKYKDMYDRNPDVPDGIVPLSIADMEFIIAPEIREGIGKYLADRTLGYTFASEDYYEAVIEWMQKRHSYHLEKEWIAPSDGVVTAIGDLILSVTKPGDGVIVFSPSYRPFRRAVDIKARKLVDIPLIFDENGYRIDFEAFEEAAKEISNKLLIFCNPHNPVGRVWTKEELQRVCDICLANDVFIIDDEIHNDLIMPGITHTVMSTISGEASMNMAVCTAPSKTFNLSALQTSNIIIKNQEVRDKFIGSRLEGFRSGTNALGMEACRLAYRSCEKWLDECIAVIADNATYVRDFFAKNMPEIKALPLEGTYLLWCDFRAWGLSDNELENFMVKKAYIFADEGYVFGASGSGFERLNLACPENVIRDTMERLLRARNKYIYK</sequence>
<dbReference type="PANTHER" id="PTHR43525:SF1">
    <property type="entry name" value="PROTEIN MALY"/>
    <property type="match status" value="1"/>
</dbReference>
<dbReference type="GO" id="GO:0047804">
    <property type="term" value="F:cysteine-S-conjugate beta-lyase activity"/>
    <property type="evidence" value="ECO:0007669"/>
    <property type="project" value="UniProtKB-EC"/>
</dbReference>
<dbReference type="InterPro" id="IPR015424">
    <property type="entry name" value="PyrdxlP-dep_Trfase"/>
</dbReference>
<evidence type="ECO:0000256" key="4">
    <source>
        <dbReference type="ARBA" id="ARBA00023239"/>
    </source>
</evidence>
<evidence type="ECO:0000256" key="5">
    <source>
        <dbReference type="ARBA" id="ARBA00037974"/>
    </source>
</evidence>
<dbReference type="CDD" id="cd00609">
    <property type="entry name" value="AAT_like"/>
    <property type="match status" value="1"/>
</dbReference>
<organism evidence="7 8">
    <name type="scientific">Butyrivibrio hungatei</name>
    <dbReference type="NCBI Taxonomy" id="185008"/>
    <lineage>
        <taxon>Bacteria</taxon>
        <taxon>Bacillati</taxon>
        <taxon>Bacillota</taxon>
        <taxon>Clostridia</taxon>
        <taxon>Lachnospirales</taxon>
        <taxon>Lachnospiraceae</taxon>
        <taxon>Butyrivibrio</taxon>
    </lineage>
</organism>
<keyword evidence="8" id="KW-1185">Reference proteome</keyword>
<dbReference type="Gene3D" id="3.90.1150.10">
    <property type="entry name" value="Aspartate Aminotransferase, domain 1"/>
    <property type="match status" value="1"/>
</dbReference>
<proteinExistence type="inferred from homology"/>
<dbReference type="AlphaFoldDB" id="A0A1D9NXK9"/>
<keyword evidence="3" id="KW-0663">Pyridoxal phosphate</keyword>
<dbReference type="RefSeq" id="WP_071174826.1">
    <property type="nucleotide sequence ID" value="NZ_CP017830.1"/>
</dbReference>
<keyword evidence="7" id="KW-0808">Transferase</keyword>
<dbReference type="KEGG" id="bhu:bhn_III052"/>
<evidence type="ECO:0000256" key="3">
    <source>
        <dbReference type="ARBA" id="ARBA00022898"/>
    </source>
</evidence>
<evidence type="ECO:0000313" key="7">
    <source>
        <dbReference type="EMBL" id="AOZ95000.1"/>
    </source>
</evidence>
<dbReference type="EMBL" id="CP017830">
    <property type="protein sequence ID" value="AOZ95000.1"/>
    <property type="molecule type" value="Genomic_DNA"/>
</dbReference>
<keyword evidence="7" id="KW-0032">Aminotransferase</keyword>
<dbReference type="PANTHER" id="PTHR43525">
    <property type="entry name" value="PROTEIN MALY"/>
    <property type="match status" value="1"/>
</dbReference>
<dbReference type="Gene3D" id="3.40.640.10">
    <property type="entry name" value="Type I PLP-dependent aspartate aminotransferase-like (Major domain)"/>
    <property type="match status" value="1"/>
</dbReference>
<dbReference type="Pfam" id="PF00155">
    <property type="entry name" value="Aminotran_1_2"/>
    <property type="match status" value="1"/>
</dbReference>
<evidence type="ECO:0000313" key="8">
    <source>
        <dbReference type="Proteomes" id="UP000179284"/>
    </source>
</evidence>
<comment type="cofactor">
    <cofactor evidence="1">
        <name>pyridoxal 5'-phosphate</name>
        <dbReference type="ChEBI" id="CHEBI:597326"/>
    </cofactor>
</comment>
<dbReference type="InterPro" id="IPR027619">
    <property type="entry name" value="C-S_lyase_PatB-like"/>
</dbReference>
<dbReference type="InterPro" id="IPR015422">
    <property type="entry name" value="PyrdxlP-dep_Trfase_small"/>
</dbReference>
<evidence type="ECO:0000259" key="6">
    <source>
        <dbReference type="Pfam" id="PF00155"/>
    </source>
</evidence>
<reference evidence="8" key="1">
    <citation type="submission" date="2016-10" db="EMBL/GenBank/DDBJ databases">
        <title>The complete genome sequence of the rumen bacterium Butyrivibrio hungatei MB2003.</title>
        <authorList>
            <person name="Palevich N."/>
            <person name="Kelly W.J."/>
            <person name="Leahy S.C."/>
            <person name="Altermann E."/>
            <person name="Rakonjac J."/>
            <person name="Attwood G.T."/>
        </authorList>
    </citation>
    <scope>NUCLEOTIDE SEQUENCE [LARGE SCALE GENOMIC DNA]</scope>
    <source>
        <strain evidence="8">MB2003</strain>
    </source>
</reference>
<dbReference type="EC" id="4.4.1.13" evidence="2"/>
<dbReference type="GO" id="GO:0030170">
    <property type="term" value="F:pyridoxal phosphate binding"/>
    <property type="evidence" value="ECO:0007669"/>
    <property type="project" value="InterPro"/>
</dbReference>
<evidence type="ECO:0000256" key="1">
    <source>
        <dbReference type="ARBA" id="ARBA00001933"/>
    </source>
</evidence>
<dbReference type="OrthoDB" id="9802872at2"/>
<dbReference type="Proteomes" id="UP000179284">
    <property type="component" value="Chromosome II"/>
</dbReference>
<feature type="domain" description="Aminotransferase class I/classII large" evidence="6">
    <location>
        <begin position="67"/>
        <end position="384"/>
    </location>
</feature>